<keyword evidence="2" id="KW-1185">Reference proteome</keyword>
<dbReference type="AlphaFoldDB" id="A0A1H0SY75"/>
<gene>
    <name evidence="1" type="ORF">SAMN04489867_2552</name>
</gene>
<dbReference type="Pfam" id="PF13481">
    <property type="entry name" value="AAA_25"/>
    <property type="match status" value="1"/>
</dbReference>
<dbReference type="EMBL" id="LT629711">
    <property type="protein sequence ID" value="SDP46589.1"/>
    <property type="molecule type" value="Genomic_DNA"/>
</dbReference>
<dbReference type="SUPFAM" id="SSF52540">
    <property type="entry name" value="P-loop containing nucleoside triphosphate hydrolases"/>
    <property type="match status" value="1"/>
</dbReference>
<dbReference type="Proteomes" id="UP000199077">
    <property type="component" value="Chromosome I"/>
</dbReference>
<name>A0A1H0SY75_9MICO</name>
<protein>
    <submittedName>
        <fullName evidence="1">AAA domain-containing protein</fullName>
    </submittedName>
</protein>
<dbReference type="Gene3D" id="3.40.50.300">
    <property type="entry name" value="P-loop containing nucleotide triphosphate hydrolases"/>
    <property type="match status" value="1"/>
</dbReference>
<sequence>MTLGEVAEQEASRPFHLVPGLIDASATMLAGRSEGGKSTLLSDLAAAALAGGEFLGRHFTQEVQRVVIVSADLGGPGEYQRRLAARGIEPSTPGHRCALVHFRHPLPHHWNELTGELAPRQGDLVIVDPISFLIPDDGPSINSDEGVRAIWGPLGRWAEAGAAVVAVHHLGNKFGGNGTPMGNSLFTGVARINLRLEKKRGVPVLTTSPNSGAAEELTLDFHPDGFRLVASESAGVASERARSRRAQAHSSRWVPVADWVAANHAASTPAEVARGVAEQFPDLSGAQNPARQIAKWLSERRNLGEYLEQGPGGEWRRTVPLVP</sequence>
<dbReference type="InterPro" id="IPR027417">
    <property type="entry name" value="P-loop_NTPase"/>
</dbReference>
<reference evidence="2" key="1">
    <citation type="submission" date="2016-10" db="EMBL/GenBank/DDBJ databases">
        <authorList>
            <person name="Varghese N."/>
            <person name="Submissions S."/>
        </authorList>
    </citation>
    <scope>NUCLEOTIDE SEQUENCE [LARGE SCALE GENOMIC DNA]</scope>
    <source>
        <strain evidence="2">DSM 22329</strain>
    </source>
</reference>
<evidence type="ECO:0000313" key="2">
    <source>
        <dbReference type="Proteomes" id="UP000199077"/>
    </source>
</evidence>
<proteinExistence type="predicted"/>
<organism evidence="1 2">
    <name type="scientific">Pedococcus dokdonensis</name>
    <dbReference type="NCBI Taxonomy" id="443156"/>
    <lineage>
        <taxon>Bacteria</taxon>
        <taxon>Bacillati</taxon>
        <taxon>Actinomycetota</taxon>
        <taxon>Actinomycetes</taxon>
        <taxon>Micrococcales</taxon>
        <taxon>Intrasporangiaceae</taxon>
        <taxon>Pedococcus</taxon>
    </lineage>
</organism>
<accession>A0A1H0SY75</accession>
<evidence type="ECO:0000313" key="1">
    <source>
        <dbReference type="EMBL" id="SDP46589.1"/>
    </source>
</evidence>